<dbReference type="Proteomes" id="UP001153387">
    <property type="component" value="Unassembled WGS sequence"/>
</dbReference>
<sequence>MAFQISQTFLNLPVKDLKRSIAFFEALGFAFNPQFTDDNAACLILSDTAFAMLLTESYFQTFIKKDIANATKTTEFIMAVSVSSKEEVQELVRKALASGGSASNEPQDHGFMYTESFQDPDGHLWEVFHMDPTYVHEA</sequence>
<dbReference type="RefSeq" id="WP_277564794.1">
    <property type="nucleotide sequence ID" value="NZ_JAPDHZ010000002.1"/>
</dbReference>
<organism evidence="2 3">
    <name type="scientific">Cohnella ginsengisoli</name>
    <dbReference type="NCBI Taxonomy" id="425004"/>
    <lineage>
        <taxon>Bacteria</taxon>
        <taxon>Bacillati</taxon>
        <taxon>Bacillota</taxon>
        <taxon>Bacilli</taxon>
        <taxon>Bacillales</taxon>
        <taxon>Paenibacillaceae</taxon>
        <taxon>Cohnella</taxon>
    </lineage>
</organism>
<reference evidence="2 3" key="1">
    <citation type="submission" date="2022-10" db="EMBL/GenBank/DDBJ databases">
        <title>Comparative genomic analysis of Cohnella hashimotonis sp. nov., isolated from the International Space Station.</title>
        <authorList>
            <person name="Simpson A."/>
            <person name="Venkateswaran K."/>
        </authorList>
    </citation>
    <scope>NUCLEOTIDE SEQUENCE [LARGE SCALE GENOMIC DNA]</scope>
    <source>
        <strain evidence="2 3">DSM 18997</strain>
    </source>
</reference>
<feature type="domain" description="VOC" evidence="1">
    <location>
        <begin position="6"/>
        <end position="130"/>
    </location>
</feature>
<dbReference type="PROSITE" id="PS51819">
    <property type="entry name" value="VOC"/>
    <property type="match status" value="1"/>
</dbReference>
<dbReference type="InterPro" id="IPR004360">
    <property type="entry name" value="Glyas_Fos-R_dOase_dom"/>
</dbReference>
<evidence type="ECO:0000313" key="3">
    <source>
        <dbReference type="Proteomes" id="UP001153387"/>
    </source>
</evidence>
<keyword evidence="3" id="KW-1185">Reference proteome</keyword>
<proteinExistence type="predicted"/>
<dbReference type="PANTHER" id="PTHR36503">
    <property type="entry name" value="BLR2520 PROTEIN"/>
    <property type="match status" value="1"/>
</dbReference>
<dbReference type="EMBL" id="JAPDHZ010000002">
    <property type="protein sequence ID" value="MDG0791011.1"/>
    <property type="molecule type" value="Genomic_DNA"/>
</dbReference>
<name>A0A9X4KFU1_9BACL</name>
<dbReference type="InterPro" id="IPR029068">
    <property type="entry name" value="Glyas_Bleomycin-R_OHBP_Dase"/>
</dbReference>
<dbReference type="PANTHER" id="PTHR36503:SF2">
    <property type="entry name" value="BLR2408 PROTEIN"/>
    <property type="match status" value="1"/>
</dbReference>
<accession>A0A9X4KFU1</accession>
<evidence type="ECO:0000313" key="2">
    <source>
        <dbReference type="EMBL" id="MDG0791011.1"/>
    </source>
</evidence>
<comment type="caution">
    <text evidence="2">The sequence shown here is derived from an EMBL/GenBank/DDBJ whole genome shotgun (WGS) entry which is preliminary data.</text>
</comment>
<dbReference type="Pfam" id="PF00903">
    <property type="entry name" value="Glyoxalase"/>
    <property type="match status" value="1"/>
</dbReference>
<dbReference type="InterPro" id="IPR037523">
    <property type="entry name" value="VOC_core"/>
</dbReference>
<evidence type="ECO:0000259" key="1">
    <source>
        <dbReference type="PROSITE" id="PS51819"/>
    </source>
</evidence>
<dbReference type="Gene3D" id="3.10.180.10">
    <property type="entry name" value="2,3-Dihydroxybiphenyl 1,2-Dioxygenase, domain 1"/>
    <property type="match status" value="1"/>
</dbReference>
<dbReference type="SUPFAM" id="SSF54593">
    <property type="entry name" value="Glyoxalase/Bleomycin resistance protein/Dihydroxybiphenyl dioxygenase"/>
    <property type="match status" value="1"/>
</dbReference>
<dbReference type="AlphaFoldDB" id="A0A9X4KFU1"/>
<gene>
    <name evidence="2" type="ORF">OMP38_09130</name>
</gene>
<protein>
    <submittedName>
        <fullName evidence="2">VOC family protein</fullName>
    </submittedName>
</protein>